<accession>A0AAV1LTJ0</accession>
<evidence type="ECO:0000313" key="2">
    <source>
        <dbReference type="Proteomes" id="UP001314205"/>
    </source>
</evidence>
<comment type="caution">
    <text evidence="1">The sequence shown here is derived from an EMBL/GenBank/DDBJ whole genome shotgun (WGS) entry which is preliminary data.</text>
</comment>
<dbReference type="AlphaFoldDB" id="A0AAV1LTJ0"/>
<reference evidence="1 2" key="1">
    <citation type="submission" date="2023-11" db="EMBL/GenBank/DDBJ databases">
        <authorList>
            <person name="Hedman E."/>
            <person name="Englund M."/>
            <person name="Stromberg M."/>
            <person name="Nyberg Akerstrom W."/>
            <person name="Nylinder S."/>
            <person name="Jareborg N."/>
            <person name="Kallberg Y."/>
            <person name="Kronander E."/>
        </authorList>
    </citation>
    <scope>NUCLEOTIDE SEQUENCE [LARGE SCALE GENOMIC DNA]</scope>
</reference>
<dbReference type="EMBL" id="CAVLGL010000104">
    <property type="protein sequence ID" value="CAK1598398.1"/>
    <property type="molecule type" value="Genomic_DNA"/>
</dbReference>
<protein>
    <submittedName>
        <fullName evidence="1">Uncharacterized protein</fullName>
    </submittedName>
</protein>
<dbReference type="Proteomes" id="UP001314205">
    <property type="component" value="Unassembled WGS sequence"/>
</dbReference>
<proteinExistence type="predicted"/>
<gene>
    <name evidence="1" type="ORF">PARMNEM_LOCUS17392</name>
</gene>
<keyword evidence="2" id="KW-1185">Reference proteome</keyword>
<organism evidence="1 2">
    <name type="scientific">Parnassius mnemosyne</name>
    <name type="common">clouded apollo</name>
    <dbReference type="NCBI Taxonomy" id="213953"/>
    <lineage>
        <taxon>Eukaryota</taxon>
        <taxon>Metazoa</taxon>
        <taxon>Ecdysozoa</taxon>
        <taxon>Arthropoda</taxon>
        <taxon>Hexapoda</taxon>
        <taxon>Insecta</taxon>
        <taxon>Pterygota</taxon>
        <taxon>Neoptera</taxon>
        <taxon>Endopterygota</taxon>
        <taxon>Lepidoptera</taxon>
        <taxon>Glossata</taxon>
        <taxon>Ditrysia</taxon>
        <taxon>Papilionoidea</taxon>
        <taxon>Papilionidae</taxon>
        <taxon>Parnassiinae</taxon>
        <taxon>Parnassini</taxon>
        <taxon>Parnassius</taxon>
        <taxon>Driopa</taxon>
    </lineage>
</organism>
<sequence>MEYCCHIWAGAAKCYLAALESVERRAKRLIGDPNLVKTNLTSLDYRRKVASLSVFYRMHFGECAQELHNLIPPSPFHHRTTRRTASLHPFVVDLPRIRTKRFATSFIMRTAKEWNKLPTSVFPSEYNVGIFKARVNRLLLSECSSPS</sequence>
<evidence type="ECO:0000313" key="1">
    <source>
        <dbReference type="EMBL" id="CAK1598398.1"/>
    </source>
</evidence>
<name>A0AAV1LTJ0_9NEOP</name>